<dbReference type="InterPro" id="IPR018188">
    <property type="entry name" value="RNase_T2_His_AS_1"/>
</dbReference>
<dbReference type="InterPro" id="IPR033697">
    <property type="entry name" value="Ribonuclease_T2_eukaryotic"/>
</dbReference>
<evidence type="ECO:0000256" key="4">
    <source>
        <dbReference type="PIRSR" id="PIRSR633697-1"/>
    </source>
</evidence>
<dbReference type="CDD" id="cd01061">
    <property type="entry name" value="RNase_T2_euk"/>
    <property type="match status" value="1"/>
</dbReference>
<feature type="active site" evidence="4">
    <location>
        <position position="132"/>
    </location>
</feature>
<dbReference type="InterPro" id="IPR033130">
    <property type="entry name" value="RNase_T2_His_AS_2"/>
</dbReference>
<evidence type="ECO:0000256" key="6">
    <source>
        <dbReference type="SAM" id="SignalP"/>
    </source>
</evidence>
<dbReference type="PANTHER" id="PTHR11240:SF22">
    <property type="entry name" value="RIBONUCLEASE T2"/>
    <property type="match status" value="1"/>
</dbReference>
<gene>
    <name evidence="7" type="ORF">INT43_001402</name>
</gene>
<dbReference type="GO" id="GO:0003723">
    <property type="term" value="F:RNA binding"/>
    <property type="evidence" value="ECO:0007669"/>
    <property type="project" value="InterPro"/>
</dbReference>
<feature type="signal peptide" evidence="6">
    <location>
        <begin position="1"/>
        <end position="18"/>
    </location>
</feature>
<dbReference type="EC" id="4.6.1.19" evidence="2"/>
<dbReference type="PANTHER" id="PTHR11240">
    <property type="entry name" value="RIBONUCLEASE T2"/>
    <property type="match status" value="1"/>
</dbReference>
<evidence type="ECO:0000256" key="1">
    <source>
        <dbReference type="ARBA" id="ARBA00007469"/>
    </source>
</evidence>
<dbReference type="AlphaFoldDB" id="A0A8H7PDJ1"/>
<dbReference type="EMBL" id="JAEPQZ010000018">
    <property type="protein sequence ID" value="KAG2171926.1"/>
    <property type="molecule type" value="Genomic_DNA"/>
</dbReference>
<comment type="caution">
    <text evidence="7">The sequence shown here is derived from an EMBL/GenBank/DDBJ whole genome shotgun (WGS) entry which is preliminary data.</text>
</comment>
<dbReference type="Proteomes" id="UP000654370">
    <property type="component" value="Unassembled WGS sequence"/>
</dbReference>
<feature type="active site" evidence="4">
    <location>
        <position position="72"/>
    </location>
</feature>
<evidence type="ECO:0000256" key="5">
    <source>
        <dbReference type="RuleBase" id="RU004328"/>
    </source>
</evidence>
<evidence type="ECO:0000256" key="2">
    <source>
        <dbReference type="ARBA" id="ARBA00012571"/>
    </source>
</evidence>
<keyword evidence="8" id="KW-1185">Reference proteome</keyword>
<dbReference type="OrthoDB" id="435754at2759"/>
<organism evidence="7 8">
    <name type="scientific">Mortierella isabellina</name>
    <name type="common">Filamentous fungus</name>
    <name type="synonym">Umbelopsis isabellina</name>
    <dbReference type="NCBI Taxonomy" id="91625"/>
    <lineage>
        <taxon>Eukaryota</taxon>
        <taxon>Fungi</taxon>
        <taxon>Fungi incertae sedis</taxon>
        <taxon>Mucoromycota</taxon>
        <taxon>Mucoromycotina</taxon>
        <taxon>Umbelopsidomycetes</taxon>
        <taxon>Umbelopsidales</taxon>
        <taxon>Umbelopsidaceae</taxon>
        <taxon>Umbelopsis</taxon>
    </lineage>
</organism>
<dbReference type="InterPro" id="IPR001568">
    <property type="entry name" value="RNase_T2-like"/>
</dbReference>
<sequence>MIKSLLVSLALIASSALAAPATLTSKTSCSATAVSCSSSASSNTCCSPKYGLVVLVQQWVPGYGPDDAFTLHGLWPDECNGSYAPSNGCDSSRQWTNIESIVENYGPSTLHSDMLTYWPSDAESNNDFWSHEWDKHGTCVSTYAPTCYGSSYTKYEDVIDYFTKVLELRAQYDLYSALADANITPGGSYSVSDMQDAIQSAFGVTAKIDCSSGTLSDIEINFVVKGTTTYIPQNTSGSTCKGTVDYPSK</sequence>
<protein>
    <recommendedName>
        <fullName evidence="2">ribonuclease T2</fullName>
        <ecNumber evidence="2">4.6.1.19</ecNumber>
    </recommendedName>
</protein>
<dbReference type="SUPFAM" id="SSF55895">
    <property type="entry name" value="Ribonuclease Rh-like"/>
    <property type="match status" value="1"/>
</dbReference>
<dbReference type="Gene3D" id="3.90.730.10">
    <property type="entry name" value="Ribonuclease T2-like"/>
    <property type="match status" value="1"/>
</dbReference>
<name>A0A8H7PDJ1_MORIS</name>
<dbReference type="PROSITE" id="PS00530">
    <property type="entry name" value="RNASE_T2_1"/>
    <property type="match status" value="1"/>
</dbReference>
<accession>A0A8H7PDJ1</accession>
<proteinExistence type="inferred from homology"/>
<feature type="chain" id="PRO_5034921793" description="ribonuclease T2" evidence="6">
    <location>
        <begin position="19"/>
        <end position="249"/>
    </location>
</feature>
<dbReference type="InterPro" id="IPR036430">
    <property type="entry name" value="RNase_T2-like_sf"/>
</dbReference>
<evidence type="ECO:0000256" key="3">
    <source>
        <dbReference type="ARBA" id="ARBA00023157"/>
    </source>
</evidence>
<dbReference type="GO" id="GO:0033897">
    <property type="term" value="F:ribonuclease T2 activity"/>
    <property type="evidence" value="ECO:0007669"/>
    <property type="project" value="UniProtKB-EC"/>
</dbReference>
<dbReference type="PROSITE" id="PS00531">
    <property type="entry name" value="RNASE_T2_2"/>
    <property type="match status" value="1"/>
</dbReference>
<comment type="similarity">
    <text evidence="1 5">Belongs to the RNase T2 family.</text>
</comment>
<evidence type="ECO:0000313" key="7">
    <source>
        <dbReference type="EMBL" id="KAG2171926.1"/>
    </source>
</evidence>
<reference evidence="7" key="1">
    <citation type="submission" date="2020-12" db="EMBL/GenBank/DDBJ databases">
        <title>Metabolic potential, ecology and presence of endohyphal bacteria is reflected in genomic diversity of Mucoromycotina.</title>
        <authorList>
            <person name="Muszewska A."/>
            <person name="Okrasinska A."/>
            <person name="Steczkiewicz K."/>
            <person name="Drgas O."/>
            <person name="Orlowska M."/>
            <person name="Perlinska-Lenart U."/>
            <person name="Aleksandrzak-Piekarczyk T."/>
            <person name="Szatraj K."/>
            <person name="Zielenkiewicz U."/>
            <person name="Pilsyk S."/>
            <person name="Malc E."/>
            <person name="Mieczkowski P."/>
            <person name="Kruszewska J.S."/>
            <person name="Biernat P."/>
            <person name="Pawlowska J."/>
        </authorList>
    </citation>
    <scope>NUCLEOTIDE SEQUENCE</scope>
    <source>
        <strain evidence="7">WA0000067209</strain>
    </source>
</reference>
<evidence type="ECO:0000313" key="8">
    <source>
        <dbReference type="Proteomes" id="UP000654370"/>
    </source>
</evidence>
<feature type="active site" evidence="4">
    <location>
        <position position="136"/>
    </location>
</feature>
<keyword evidence="3" id="KW-1015">Disulfide bond</keyword>
<dbReference type="GO" id="GO:0006401">
    <property type="term" value="P:RNA catabolic process"/>
    <property type="evidence" value="ECO:0007669"/>
    <property type="project" value="TreeGrafter"/>
</dbReference>
<dbReference type="GO" id="GO:0005576">
    <property type="term" value="C:extracellular region"/>
    <property type="evidence" value="ECO:0007669"/>
    <property type="project" value="TreeGrafter"/>
</dbReference>
<dbReference type="Pfam" id="PF00445">
    <property type="entry name" value="Ribonuclease_T2"/>
    <property type="match status" value="1"/>
</dbReference>
<keyword evidence="6" id="KW-0732">Signal</keyword>